<dbReference type="InterPro" id="IPR036457">
    <property type="entry name" value="PPM-type-like_dom_sf"/>
</dbReference>
<dbReference type="Ensembl" id="ENSCAFT00030014165.1">
    <property type="protein sequence ID" value="ENSCAFP00030012356.1"/>
    <property type="gene ID" value="ENSCAFG00030007665.1"/>
</dbReference>
<dbReference type="CDD" id="cd00143">
    <property type="entry name" value="PP2Cc"/>
    <property type="match status" value="1"/>
</dbReference>
<feature type="compositionally biased region" description="Pro residues" evidence="1">
    <location>
        <begin position="222"/>
        <end position="235"/>
    </location>
</feature>
<reference evidence="3" key="2">
    <citation type="submission" date="2025-08" db="UniProtKB">
        <authorList>
            <consortium name="Ensembl"/>
        </authorList>
    </citation>
    <scope>IDENTIFICATION</scope>
</reference>
<sequence length="691" mass="74951">MSPKWGAAPQDEEGRGDHRAPPGGGEGERGGMEAARGSPVLRDSYSTRRPDTSKHILFPPSPCARPGPGGRSPRRRRGTRLQAPALRTPRHPPGGQGRPLPREAAPRACGAAPACSGGCGTRPKPLGPSRLGRLACEVGPPATSAPRGRHEAPRARGAPAARAHPRRRPEFGGVAGPAPPAPAPPPAPPPRRFLLPPGAPRAAPCRRAMSAGWFRRRFLPGGPLPAPRPPRPRASPVPYRRPRFLRGSGSGPGSGSADAPRRPDARPVRSPARGRALPWNAGYAEIINAEKSEFNEDQAACGQLCIRRCEFGAEEDQEWLTLCPEEFLTGHYWALFDGHGGPAAAILAANTLHSCLRRQLEAVVEGMVALQPPMHLSGRCVCPSDPQFVEEKGIRAEDLVIGALENAFQECDEVIGRELEASGQVGGCTALVAVFLQGKLYVANAGDSRAILVRKDEVRPLSSEFTPETERQRIQQLAFVYPELLAGEFTRLEFPRRLKGDDLGQKVLFRDHHMRGWSYKCVEKSDLKYPLIHGQGRQARLLGTLAVSRGLGDHQLRVLDTNIQLKPFLLSVPQVLGAGQNADTQHTREGRRSHRGRAGILRRHLGVRDSFAQPGPKEQWPLRIQTPYPRTTLGPGVVPIPPGWPTAGLPALPPPQTQWVDPTPSPFQREHLYGAVKAGRVWRVPLPRSPL</sequence>
<feature type="compositionally biased region" description="Low complexity" evidence="1">
    <location>
        <begin position="106"/>
        <end position="116"/>
    </location>
</feature>
<name>A0A8C0MQ35_CANLF</name>
<protein>
    <recommendedName>
        <fullName evidence="2">PPM-type phosphatase domain-containing protein</fullName>
    </recommendedName>
</protein>
<dbReference type="Pfam" id="PF00481">
    <property type="entry name" value="PP2C"/>
    <property type="match status" value="1"/>
</dbReference>
<dbReference type="InterPro" id="IPR001932">
    <property type="entry name" value="PPM-type_phosphatase-like_dom"/>
</dbReference>
<reference evidence="3" key="1">
    <citation type="submission" date="2019-03" db="EMBL/GenBank/DDBJ databases">
        <authorList>
            <person name="Warren W.C."/>
            <person name="Johnson G.S."/>
        </authorList>
    </citation>
    <scope>NUCLEOTIDE SEQUENCE [LARGE SCALE GENOMIC DNA]</scope>
    <source>
        <strain evidence="3">Basenji</strain>
    </source>
</reference>
<evidence type="ECO:0000256" key="1">
    <source>
        <dbReference type="SAM" id="MobiDB-lite"/>
    </source>
</evidence>
<dbReference type="GO" id="GO:0004722">
    <property type="term" value="F:protein serine/threonine phosphatase activity"/>
    <property type="evidence" value="ECO:0007669"/>
    <property type="project" value="InterPro"/>
</dbReference>
<organism evidence="3 4">
    <name type="scientific">Canis lupus familiaris</name>
    <name type="common">Dog</name>
    <name type="synonym">Canis familiaris</name>
    <dbReference type="NCBI Taxonomy" id="9615"/>
    <lineage>
        <taxon>Eukaryota</taxon>
        <taxon>Metazoa</taxon>
        <taxon>Chordata</taxon>
        <taxon>Craniata</taxon>
        <taxon>Vertebrata</taxon>
        <taxon>Euteleostomi</taxon>
        <taxon>Mammalia</taxon>
        <taxon>Eutheria</taxon>
        <taxon>Laurasiatheria</taxon>
        <taxon>Carnivora</taxon>
        <taxon>Caniformia</taxon>
        <taxon>Canidae</taxon>
        <taxon>Canis</taxon>
    </lineage>
</organism>
<evidence type="ECO:0000313" key="4">
    <source>
        <dbReference type="Proteomes" id="UP000694429"/>
    </source>
</evidence>
<feature type="domain" description="PPM-type phosphatase" evidence="2">
    <location>
        <begin position="310"/>
        <end position="691"/>
    </location>
</feature>
<dbReference type="PROSITE" id="PS51746">
    <property type="entry name" value="PPM_2"/>
    <property type="match status" value="1"/>
</dbReference>
<evidence type="ECO:0000259" key="2">
    <source>
        <dbReference type="PROSITE" id="PS51746"/>
    </source>
</evidence>
<feature type="compositionally biased region" description="Low complexity" evidence="1">
    <location>
        <begin position="192"/>
        <end position="204"/>
    </location>
</feature>
<dbReference type="Gene3D" id="3.60.40.10">
    <property type="entry name" value="PPM-type phosphatase domain"/>
    <property type="match status" value="1"/>
</dbReference>
<feature type="region of interest" description="Disordered" evidence="1">
    <location>
        <begin position="1"/>
        <end position="204"/>
    </location>
</feature>
<dbReference type="InterPro" id="IPR015655">
    <property type="entry name" value="PP2C"/>
</dbReference>
<dbReference type="SMART" id="SM00332">
    <property type="entry name" value="PP2Cc"/>
    <property type="match status" value="1"/>
</dbReference>
<dbReference type="PANTHER" id="PTHR13832">
    <property type="entry name" value="PROTEIN PHOSPHATASE 2C"/>
    <property type="match status" value="1"/>
</dbReference>
<feature type="region of interest" description="Disordered" evidence="1">
    <location>
        <begin position="219"/>
        <end position="274"/>
    </location>
</feature>
<feature type="compositionally biased region" description="Pro residues" evidence="1">
    <location>
        <begin position="177"/>
        <end position="191"/>
    </location>
</feature>
<feature type="compositionally biased region" description="Basic and acidic residues" evidence="1">
    <location>
        <begin position="12"/>
        <end position="31"/>
    </location>
</feature>
<dbReference type="PANTHER" id="PTHR13832:SF236">
    <property type="entry name" value="PROTEIN PHOSPHATASE 1M"/>
    <property type="match status" value="1"/>
</dbReference>
<evidence type="ECO:0000313" key="3">
    <source>
        <dbReference type="Ensembl" id="ENSCAFP00030012356.1"/>
    </source>
</evidence>
<accession>A0A8C0MQ35</accession>
<dbReference type="AlphaFoldDB" id="A0A8C0MQ35"/>
<dbReference type="Proteomes" id="UP000694429">
    <property type="component" value="Chromosome 20"/>
</dbReference>
<dbReference type="SUPFAM" id="SSF81606">
    <property type="entry name" value="PP2C-like"/>
    <property type="match status" value="1"/>
</dbReference>
<proteinExistence type="predicted"/>
<feature type="compositionally biased region" description="Basic and acidic residues" evidence="1">
    <location>
        <begin position="45"/>
        <end position="54"/>
    </location>
</feature>